<sequence>MIDTLIAVSARSWAEKGVLLPVLVVNAGKNGLPSSGFYESLAQYRPNDDQSDPAKAARRERERVYAAYPMG</sequence>
<gene>
    <name evidence="1" type="ORF">LXN57_15265</name>
</gene>
<organism evidence="1 2">
    <name type="scientific">Paractinoplanes hotanensis</name>
    <dbReference type="NCBI Taxonomy" id="2906497"/>
    <lineage>
        <taxon>Bacteria</taxon>
        <taxon>Bacillati</taxon>
        <taxon>Actinomycetota</taxon>
        <taxon>Actinomycetes</taxon>
        <taxon>Micromonosporales</taxon>
        <taxon>Micromonosporaceae</taxon>
        <taxon>Paractinoplanes</taxon>
    </lineage>
</organism>
<comment type="caution">
    <text evidence="1">The sequence shown here is derived from an EMBL/GenBank/DDBJ whole genome shotgun (WGS) entry which is preliminary data.</text>
</comment>
<dbReference type="RefSeq" id="WP_251798827.1">
    <property type="nucleotide sequence ID" value="NZ_JAMQOL010000018.1"/>
</dbReference>
<name>A0ABT0XYT0_9ACTN</name>
<keyword evidence="2" id="KW-1185">Reference proteome</keyword>
<dbReference type="Proteomes" id="UP001523216">
    <property type="component" value="Unassembled WGS sequence"/>
</dbReference>
<proteinExistence type="predicted"/>
<accession>A0ABT0XYT0</accession>
<dbReference type="EMBL" id="JAMQOL010000018">
    <property type="protein sequence ID" value="MCM4078931.1"/>
    <property type="molecule type" value="Genomic_DNA"/>
</dbReference>
<evidence type="ECO:0000313" key="1">
    <source>
        <dbReference type="EMBL" id="MCM4078931.1"/>
    </source>
</evidence>
<evidence type="ECO:0000313" key="2">
    <source>
        <dbReference type="Proteomes" id="UP001523216"/>
    </source>
</evidence>
<protein>
    <submittedName>
        <fullName evidence="1">Uncharacterized protein</fullName>
    </submittedName>
</protein>
<reference evidence="1 2" key="1">
    <citation type="submission" date="2022-06" db="EMBL/GenBank/DDBJ databases">
        <title>Actinoplanes abujensis sp. nov., isolated from Nigerian arid soil.</title>
        <authorList>
            <person name="Ding P."/>
        </authorList>
    </citation>
    <scope>NUCLEOTIDE SEQUENCE [LARGE SCALE GENOMIC DNA]</scope>
    <source>
        <strain evidence="2">TRM88002</strain>
    </source>
</reference>